<evidence type="ECO:0000256" key="1">
    <source>
        <dbReference type="ARBA" id="ARBA00004239"/>
    </source>
</evidence>
<evidence type="ECO:0000313" key="9">
    <source>
        <dbReference type="Proteomes" id="UP000823561"/>
    </source>
</evidence>
<proteinExistence type="predicted"/>
<evidence type="ECO:0000313" key="8">
    <source>
        <dbReference type="EMBL" id="KAG5282889.1"/>
    </source>
</evidence>
<dbReference type="CDD" id="cd00190">
    <property type="entry name" value="Tryp_SPc"/>
    <property type="match status" value="1"/>
</dbReference>
<protein>
    <recommendedName>
        <fullName evidence="5">trypsin</fullName>
        <ecNumber evidence="5">3.4.21.4</ecNumber>
    </recommendedName>
</protein>
<name>A0AAV6H6B5_9TELE</name>
<sequence length="269" mass="29664">MLVFLLLSHLSLSGAVQSGIFGGGEAKPHSRPYMASLQIGRSHSCGGVLIREDFVLTAAHCLNPSVRLDSVVLGAHNIGKKEKSQQRIGISEFIPHPNYPKKKLSDDDPRAFHHDIMLLKLQTKAKLKKKKVEVLQLPDKVGEKIPAGVQCEVAGWGRRCFGKPAESVLYEAKVKLEQPAKCENKWEEYYDQAQMTCSVSDGKEGFCQGDSGGPLICGKGKAKILYGLTAYNEEPCDTTDKPEVYMKVPHYLPWIKNVLSANDALQTKT</sequence>
<dbReference type="FunFam" id="2.40.10.10:FF:000005">
    <property type="entry name" value="Serine protease 37"/>
    <property type="match status" value="1"/>
</dbReference>
<dbReference type="InterPro" id="IPR009003">
    <property type="entry name" value="Peptidase_S1_PA"/>
</dbReference>
<dbReference type="PANTHER" id="PTHR24271:SF80">
    <property type="entry name" value="GRANZYME 3, TANDEM DUPLICATE 1-RELATED"/>
    <property type="match status" value="1"/>
</dbReference>
<dbReference type="SUPFAM" id="SSF50494">
    <property type="entry name" value="Trypsin-like serine proteases"/>
    <property type="match status" value="1"/>
</dbReference>
<dbReference type="EMBL" id="JADWDJ010000003">
    <property type="protein sequence ID" value="KAG5282889.1"/>
    <property type="molecule type" value="Genomic_DNA"/>
</dbReference>
<dbReference type="GO" id="GO:0005576">
    <property type="term" value="C:extracellular region"/>
    <property type="evidence" value="ECO:0007669"/>
    <property type="project" value="UniProtKB-SubCell"/>
</dbReference>
<dbReference type="PANTHER" id="PTHR24271">
    <property type="entry name" value="KALLIKREIN-RELATED"/>
    <property type="match status" value="1"/>
</dbReference>
<organism evidence="8 9">
    <name type="scientific">Alosa alosa</name>
    <name type="common">allis shad</name>
    <dbReference type="NCBI Taxonomy" id="278164"/>
    <lineage>
        <taxon>Eukaryota</taxon>
        <taxon>Metazoa</taxon>
        <taxon>Chordata</taxon>
        <taxon>Craniata</taxon>
        <taxon>Vertebrata</taxon>
        <taxon>Euteleostomi</taxon>
        <taxon>Actinopterygii</taxon>
        <taxon>Neopterygii</taxon>
        <taxon>Teleostei</taxon>
        <taxon>Clupei</taxon>
        <taxon>Clupeiformes</taxon>
        <taxon>Clupeoidei</taxon>
        <taxon>Clupeidae</taxon>
        <taxon>Alosa</taxon>
    </lineage>
</organism>
<evidence type="ECO:0000256" key="2">
    <source>
        <dbReference type="ARBA" id="ARBA00023145"/>
    </source>
</evidence>
<dbReference type="Pfam" id="PF00089">
    <property type="entry name" value="Trypsin"/>
    <property type="match status" value="1"/>
</dbReference>
<dbReference type="Gene3D" id="2.40.10.10">
    <property type="entry name" value="Trypsin-like serine proteases"/>
    <property type="match status" value="1"/>
</dbReference>
<accession>A0AAV6H6B5</accession>
<evidence type="ECO:0000256" key="6">
    <source>
        <dbReference type="SAM" id="SignalP"/>
    </source>
</evidence>
<keyword evidence="2" id="KW-0865">Zymogen</keyword>
<dbReference type="InterPro" id="IPR043504">
    <property type="entry name" value="Peptidase_S1_PA_chymotrypsin"/>
</dbReference>
<reference evidence="8" key="1">
    <citation type="submission" date="2020-10" db="EMBL/GenBank/DDBJ databases">
        <title>Chromosome-scale genome assembly of the Allis shad, Alosa alosa.</title>
        <authorList>
            <person name="Margot Z."/>
            <person name="Christophe K."/>
            <person name="Cabau C."/>
            <person name="Louis A."/>
            <person name="Berthelot C."/>
            <person name="Parey E."/>
            <person name="Roest Crollius H."/>
            <person name="Montfort J."/>
            <person name="Robinson-Rechavi M."/>
            <person name="Bucao C."/>
            <person name="Bouchez O."/>
            <person name="Gislard M."/>
            <person name="Lluch J."/>
            <person name="Milhes M."/>
            <person name="Lampietro C."/>
            <person name="Lopez Roques C."/>
            <person name="Donnadieu C."/>
            <person name="Braasch I."/>
            <person name="Desvignes T."/>
            <person name="Postlethwait J."/>
            <person name="Bobe J."/>
            <person name="Guiguen Y."/>
        </authorList>
    </citation>
    <scope>NUCLEOTIDE SEQUENCE</scope>
    <source>
        <strain evidence="8">M-15738</strain>
        <tissue evidence="8">Blood</tissue>
    </source>
</reference>
<comment type="subcellular location">
    <subcellularLocation>
        <location evidence="1">Secreted</location>
        <location evidence="1">Extracellular space</location>
    </subcellularLocation>
</comment>
<dbReference type="InterPro" id="IPR001314">
    <property type="entry name" value="Peptidase_S1A"/>
</dbReference>
<dbReference type="InterPro" id="IPR001254">
    <property type="entry name" value="Trypsin_dom"/>
</dbReference>
<comment type="catalytic activity">
    <reaction evidence="4">
        <text>Preferential cleavage: Arg-|-Xaa, Lys-|-Xaa.</text>
        <dbReference type="EC" id="3.4.21.4"/>
    </reaction>
</comment>
<dbReference type="InterPro" id="IPR018114">
    <property type="entry name" value="TRYPSIN_HIS"/>
</dbReference>
<evidence type="ECO:0000256" key="3">
    <source>
        <dbReference type="ARBA" id="ARBA00023157"/>
    </source>
</evidence>
<feature type="chain" id="PRO_5043507194" description="trypsin" evidence="6">
    <location>
        <begin position="19"/>
        <end position="269"/>
    </location>
</feature>
<keyword evidence="9" id="KW-1185">Reference proteome</keyword>
<evidence type="ECO:0000259" key="7">
    <source>
        <dbReference type="PROSITE" id="PS50240"/>
    </source>
</evidence>
<dbReference type="EC" id="3.4.21.4" evidence="5"/>
<feature type="signal peptide" evidence="6">
    <location>
        <begin position="1"/>
        <end position="18"/>
    </location>
</feature>
<dbReference type="PROSITE" id="PS00134">
    <property type="entry name" value="TRYPSIN_HIS"/>
    <property type="match status" value="1"/>
</dbReference>
<dbReference type="AlphaFoldDB" id="A0AAV6H6B5"/>
<dbReference type="SMART" id="SM00020">
    <property type="entry name" value="Tryp_SPc"/>
    <property type="match status" value="1"/>
</dbReference>
<evidence type="ECO:0000256" key="5">
    <source>
        <dbReference type="ARBA" id="ARBA00038868"/>
    </source>
</evidence>
<comment type="caution">
    <text evidence="8">The sequence shown here is derived from an EMBL/GenBank/DDBJ whole genome shotgun (WGS) entry which is preliminary data.</text>
</comment>
<dbReference type="PRINTS" id="PR00722">
    <property type="entry name" value="CHYMOTRYPSIN"/>
</dbReference>
<evidence type="ECO:0000256" key="4">
    <source>
        <dbReference type="ARBA" id="ARBA00036320"/>
    </source>
</evidence>
<dbReference type="GO" id="GO:0004252">
    <property type="term" value="F:serine-type endopeptidase activity"/>
    <property type="evidence" value="ECO:0007669"/>
    <property type="project" value="UniProtKB-EC"/>
</dbReference>
<keyword evidence="6" id="KW-0732">Signal</keyword>
<keyword evidence="3" id="KW-1015">Disulfide bond</keyword>
<gene>
    <name evidence="8" type="ORF">AALO_G00035840</name>
</gene>
<dbReference type="GO" id="GO:0006508">
    <property type="term" value="P:proteolysis"/>
    <property type="evidence" value="ECO:0007669"/>
    <property type="project" value="InterPro"/>
</dbReference>
<dbReference type="Proteomes" id="UP000823561">
    <property type="component" value="Chromosome 3"/>
</dbReference>
<feature type="domain" description="Peptidase S1" evidence="7">
    <location>
        <begin position="20"/>
        <end position="260"/>
    </location>
</feature>
<dbReference type="PROSITE" id="PS50240">
    <property type="entry name" value="TRYPSIN_DOM"/>
    <property type="match status" value="1"/>
</dbReference>